<dbReference type="PANTHER" id="PTHR30143:SF0">
    <property type="entry name" value="2-KETO-4-PENTENOATE HYDRATASE"/>
    <property type="match status" value="1"/>
</dbReference>
<proteinExistence type="predicted"/>
<dbReference type="InterPro" id="IPR036663">
    <property type="entry name" value="Fumarylacetoacetase_C_sf"/>
</dbReference>
<accession>A0A9W8TEA5</accession>
<dbReference type="InterPro" id="IPR050772">
    <property type="entry name" value="Hydratase-Decarb/MhpD_sf"/>
</dbReference>
<gene>
    <name evidence="1" type="ORF">N0V84_011246</name>
</gene>
<comment type="caution">
    <text evidence="1">The sequence shown here is derived from an EMBL/GenBank/DDBJ whole genome shotgun (WGS) entry which is preliminary data.</text>
</comment>
<dbReference type="AlphaFoldDB" id="A0A9W8TEA5"/>
<evidence type="ECO:0000313" key="1">
    <source>
        <dbReference type="EMBL" id="KAJ4309922.1"/>
    </source>
</evidence>
<dbReference type="PANTHER" id="PTHR30143">
    <property type="entry name" value="ACID HYDRATASE"/>
    <property type="match status" value="1"/>
</dbReference>
<evidence type="ECO:0000313" key="2">
    <source>
        <dbReference type="Proteomes" id="UP001140502"/>
    </source>
</evidence>
<organism evidence="1 2">
    <name type="scientific">Fusarium piperis</name>
    <dbReference type="NCBI Taxonomy" id="1435070"/>
    <lineage>
        <taxon>Eukaryota</taxon>
        <taxon>Fungi</taxon>
        <taxon>Dikarya</taxon>
        <taxon>Ascomycota</taxon>
        <taxon>Pezizomycotina</taxon>
        <taxon>Sordariomycetes</taxon>
        <taxon>Hypocreomycetidae</taxon>
        <taxon>Hypocreales</taxon>
        <taxon>Nectriaceae</taxon>
        <taxon>Fusarium</taxon>
        <taxon>Fusarium solani species complex</taxon>
    </lineage>
</organism>
<name>A0A9W8TEA5_9HYPO</name>
<reference evidence="1" key="1">
    <citation type="submission" date="2022-10" db="EMBL/GenBank/DDBJ databases">
        <title>Tapping the CABI collections for fungal endophytes: first genome assemblies for Collariella, Neodidymelliopsis, Ascochyta clinopodiicola, Didymella pomorum, Didymosphaeria variabile, Neocosmospora piperis and Neocucurbitaria cava.</title>
        <authorList>
            <person name="Hill R."/>
        </authorList>
    </citation>
    <scope>NUCLEOTIDE SEQUENCE</scope>
    <source>
        <strain evidence="1">IMI 366586</strain>
    </source>
</reference>
<dbReference type="Gene3D" id="3.90.850.10">
    <property type="entry name" value="Fumarylacetoacetase-like, C-terminal domain"/>
    <property type="match status" value="1"/>
</dbReference>
<dbReference type="EMBL" id="JAPEUR010000405">
    <property type="protein sequence ID" value="KAJ4309922.1"/>
    <property type="molecule type" value="Genomic_DNA"/>
</dbReference>
<dbReference type="OrthoDB" id="4391601at2759"/>
<protein>
    <submittedName>
        <fullName evidence="1">Uncharacterized protein</fullName>
    </submittedName>
</protein>
<dbReference type="GO" id="GO:0008684">
    <property type="term" value="F:2-oxopent-4-enoate hydratase activity"/>
    <property type="evidence" value="ECO:0007669"/>
    <property type="project" value="TreeGrafter"/>
</dbReference>
<sequence length="130" mass="14313">MGSPCCWITSLTVDVINVVDYAIPVVEIIDSRVKNWTITLEDTLADSLGEMNGYLYHNGKEIMNGNTRNILGNPLDAVAWLVNRTAEFDIGLEVGQVIMPGSCLQAMPMDKGHYKCEYQGWGAVEFEVAG</sequence>
<dbReference type="SUPFAM" id="SSF56529">
    <property type="entry name" value="FAH"/>
    <property type="match status" value="1"/>
</dbReference>
<dbReference type="Proteomes" id="UP001140502">
    <property type="component" value="Unassembled WGS sequence"/>
</dbReference>
<keyword evidence="2" id="KW-1185">Reference proteome</keyword>
<dbReference type="GO" id="GO:0005737">
    <property type="term" value="C:cytoplasm"/>
    <property type="evidence" value="ECO:0007669"/>
    <property type="project" value="TreeGrafter"/>
</dbReference>